<dbReference type="RefSeq" id="XP_023448408.2">
    <property type="nucleotide sequence ID" value="XM_023604948.2"/>
</dbReference>
<accession>A0ABZ0P6Y2</accession>
<dbReference type="GeneID" id="35435941"/>
<sequence length="395" mass="44517">MWFVLESVHRYAHLANLVRNSAPGVDQTERAPQRWSIHVPELKHELQMSLSPGWEEKYTLTEAFVNKKWRFGAFEKLLRRTNVPTKLSCDDEGSCDQVGGVPSQLIPAIAKETKPLAPIERLPVELLNIVLDDPDLDKKDRIALGCCSITSWIFVKAHILADCKRNRISWAGKSLICTGTWLSDLPTSIVELFPDYVEEQKDWNARTHGHHVGARYGPCPARMWNYRQSDESVEVEPESVEEEWMSALESWTSRFGEDVPWKVLEADLKRALRADSGLWNAGPKSFVLRNLTAGEKVLLDVAHPNGSTTCAKAVVKGYPDVSLDAALLTRICWGRGILRERKHAKGHWAGHRFEILPADVSEGETNFVDVTDDFVKHSDDALCRGRDSTAMRLKG</sequence>
<dbReference type="Proteomes" id="UP001302367">
    <property type="component" value="Chromosome 9"/>
</dbReference>
<evidence type="ECO:0008006" key="3">
    <source>
        <dbReference type="Google" id="ProtNLM"/>
    </source>
</evidence>
<keyword evidence="2" id="KW-1185">Reference proteome</keyword>
<reference evidence="1 2" key="1">
    <citation type="submission" date="2023-09" db="EMBL/GenBank/DDBJ databases">
        <title>Complete-Gapless Cercospora beticola genome.</title>
        <authorList>
            <person name="Wyatt N.A."/>
            <person name="Spanner R.E."/>
            <person name="Bolton M.D."/>
        </authorList>
    </citation>
    <scope>NUCLEOTIDE SEQUENCE [LARGE SCALE GENOMIC DNA]</scope>
    <source>
        <strain evidence="1">Cb09-40</strain>
    </source>
</reference>
<evidence type="ECO:0000313" key="1">
    <source>
        <dbReference type="EMBL" id="WPB07634.1"/>
    </source>
</evidence>
<evidence type="ECO:0000313" key="2">
    <source>
        <dbReference type="Proteomes" id="UP001302367"/>
    </source>
</evidence>
<protein>
    <recommendedName>
        <fullName evidence="3">F-box domain-containing protein</fullName>
    </recommendedName>
</protein>
<organism evidence="1 2">
    <name type="scientific">Cercospora beticola</name>
    <name type="common">Sugarbeet leaf spot fungus</name>
    <dbReference type="NCBI Taxonomy" id="122368"/>
    <lineage>
        <taxon>Eukaryota</taxon>
        <taxon>Fungi</taxon>
        <taxon>Dikarya</taxon>
        <taxon>Ascomycota</taxon>
        <taxon>Pezizomycotina</taxon>
        <taxon>Dothideomycetes</taxon>
        <taxon>Dothideomycetidae</taxon>
        <taxon>Mycosphaerellales</taxon>
        <taxon>Mycosphaerellaceae</taxon>
        <taxon>Cercospora</taxon>
    </lineage>
</organism>
<proteinExistence type="predicted"/>
<dbReference type="EMBL" id="CP134192">
    <property type="protein sequence ID" value="WPB07634.1"/>
    <property type="molecule type" value="Genomic_DNA"/>
</dbReference>
<name>A0ABZ0P6Y2_CERBT</name>
<gene>
    <name evidence="1" type="ORF">RHO25_012295</name>
</gene>